<evidence type="ECO:0000313" key="12">
    <source>
        <dbReference type="EMBL" id="OGE73547.1"/>
    </source>
</evidence>
<keyword evidence="3 9" id="KW-0658">Purine biosynthesis</keyword>
<keyword evidence="5 9" id="KW-0521">NADP</keyword>
<feature type="binding site" evidence="9">
    <location>
        <begin position="152"/>
        <end position="154"/>
    </location>
    <ligand>
        <name>NADP(+)</name>
        <dbReference type="ChEBI" id="CHEBI:58349"/>
    </ligand>
</feature>
<keyword evidence="9" id="KW-0028">Amino-acid biosynthesis</keyword>
<dbReference type="PROSITE" id="PS00767">
    <property type="entry name" value="THF_DHG_CYH_2"/>
    <property type="match status" value="1"/>
</dbReference>
<comment type="similarity">
    <text evidence="9">Belongs to the tetrahydrofolate dehydrogenase/cyclohydrolase family.</text>
</comment>
<comment type="caution">
    <text evidence="12">The sequence shown here is derived from an EMBL/GenBank/DDBJ whole genome shotgun (WGS) entry which is preliminary data.</text>
</comment>
<dbReference type="GO" id="GO:0006164">
    <property type="term" value="P:purine nucleotide biosynthetic process"/>
    <property type="evidence" value="ECO:0007669"/>
    <property type="project" value="UniProtKB-KW"/>
</dbReference>
<keyword evidence="7 9" id="KW-0486">Methionine biosynthesis</keyword>
<dbReference type="PANTHER" id="PTHR48099">
    <property type="entry name" value="C-1-TETRAHYDROFOLATE SYNTHASE, CYTOPLASMIC-RELATED"/>
    <property type="match status" value="1"/>
</dbReference>
<keyword evidence="9" id="KW-0368">Histidine biosynthesis</keyword>
<feature type="domain" description="Tetrahydrofolate dehydrogenase/cyclohydrolase NAD(P)-binding" evidence="11">
    <location>
        <begin position="127"/>
        <end position="265"/>
    </location>
</feature>
<sequence>MRTINGQEMAQEMLTKLQSEVRKLLFQPLFCDILIGDDPVATAFVKIKLRRADEVGYKPRLIQLPVTATTEAVIEEIRKIQRDPFLSGLIIQFPLPPNLDKTAILNTIDSRVDVDCLKNVKTRLKSPTAAAVAAILDQLLIDLTTKKILVIGQGELVGLPVTNLLKERGLNVITADVTTTNLSELTIGADIIISATGSPKLIKGNMLKVGVILIDCGTSESAGSIVGDVDVESVESKVEILAPVPGGVGPITVAMLLQNVLEVAKDLE</sequence>
<name>A0A1F5N7D2_9BACT</name>
<dbReference type="InterPro" id="IPR020631">
    <property type="entry name" value="THF_DH/CycHdrlase_NAD-bd_dom"/>
</dbReference>
<dbReference type="PANTHER" id="PTHR48099:SF5">
    <property type="entry name" value="C-1-TETRAHYDROFOLATE SYNTHASE, CYTOPLASMIC"/>
    <property type="match status" value="1"/>
</dbReference>
<comment type="function">
    <text evidence="9">Catalyzes the oxidation of 5,10-methylenetetrahydrofolate to 5,10-methenyltetrahydrofolate and then the hydrolysis of 5,10-methenyltetrahydrofolate to 10-formyltetrahydrofolate.</text>
</comment>
<evidence type="ECO:0000256" key="7">
    <source>
        <dbReference type="ARBA" id="ARBA00023167"/>
    </source>
</evidence>
<evidence type="ECO:0000256" key="4">
    <source>
        <dbReference type="ARBA" id="ARBA00022801"/>
    </source>
</evidence>
<dbReference type="InterPro" id="IPR046346">
    <property type="entry name" value="Aminoacid_DH-like_N_sf"/>
</dbReference>
<protein>
    <recommendedName>
        <fullName evidence="9">Bifunctional protein FolD</fullName>
    </recommendedName>
    <domain>
        <recommendedName>
            <fullName evidence="9">Methylenetetrahydrofolate dehydrogenase</fullName>
            <ecNumber evidence="9">1.5.1.5</ecNumber>
        </recommendedName>
    </domain>
    <domain>
        <recommendedName>
            <fullName evidence="9">Methenyltetrahydrofolate cyclohydrolase</fullName>
            <ecNumber evidence="9">3.5.4.9</ecNumber>
        </recommendedName>
    </domain>
</protein>
<evidence type="ECO:0000313" key="13">
    <source>
        <dbReference type="Proteomes" id="UP000177610"/>
    </source>
</evidence>
<comment type="catalytic activity">
    <reaction evidence="9">
        <text>(6R)-5,10-methenyltetrahydrofolate + H2O = (6R)-10-formyltetrahydrofolate + H(+)</text>
        <dbReference type="Rhea" id="RHEA:23700"/>
        <dbReference type="ChEBI" id="CHEBI:15377"/>
        <dbReference type="ChEBI" id="CHEBI:15378"/>
        <dbReference type="ChEBI" id="CHEBI:57455"/>
        <dbReference type="ChEBI" id="CHEBI:195366"/>
        <dbReference type="EC" id="3.5.4.9"/>
    </reaction>
</comment>
<feature type="domain" description="Tetrahydrofolate dehydrogenase/cyclohydrolase catalytic" evidence="10">
    <location>
        <begin position="4"/>
        <end position="115"/>
    </location>
</feature>
<evidence type="ECO:0000259" key="10">
    <source>
        <dbReference type="Pfam" id="PF00763"/>
    </source>
</evidence>
<accession>A0A1F5N7D2</accession>
<dbReference type="EMBL" id="MFEH01000007">
    <property type="protein sequence ID" value="OGE73547.1"/>
    <property type="molecule type" value="Genomic_DNA"/>
</dbReference>
<dbReference type="Pfam" id="PF02882">
    <property type="entry name" value="THF_DHG_CYH_C"/>
    <property type="match status" value="1"/>
</dbReference>
<evidence type="ECO:0000256" key="1">
    <source>
        <dbReference type="ARBA" id="ARBA00004777"/>
    </source>
</evidence>
<comment type="catalytic activity">
    <reaction evidence="9">
        <text>(6R)-5,10-methylene-5,6,7,8-tetrahydrofolate + NADP(+) = (6R)-5,10-methenyltetrahydrofolate + NADPH</text>
        <dbReference type="Rhea" id="RHEA:22812"/>
        <dbReference type="ChEBI" id="CHEBI:15636"/>
        <dbReference type="ChEBI" id="CHEBI:57455"/>
        <dbReference type="ChEBI" id="CHEBI:57783"/>
        <dbReference type="ChEBI" id="CHEBI:58349"/>
        <dbReference type="EC" id="1.5.1.5"/>
    </reaction>
</comment>
<dbReference type="EC" id="1.5.1.5" evidence="9"/>
<gene>
    <name evidence="9" type="primary">folD</name>
    <name evidence="12" type="ORF">A2717_02955</name>
</gene>
<keyword evidence="2 9" id="KW-0554">One-carbon metabolism</keyword>
<evidence type="ECO:0000256" key="6">
    <source>
        <dbReference type="ARBA" id="ARBA00023002"/>
    </source>
</evidence>
<feature type="binding site" evidence="9">
    <location>
        <position position="218"/>
    </location>
    <ligand>
        <name>NADP(+)</name>
        <dbReference type="ChEBI" id="CHEBI:58349"/>
    </ligand>
</feature>
<evidence type="ECO:0000259" key="11">
    <source>
        <dbReference type="Pfam" id="PF02882"/>
    </source>
</evidence>
<evidence type="ECO:0000256" key="8">
    <source>
        <dbReference type="ARBA" id="ARBA00023268"/>
    </source>
</evidence>
<dbReference type="HAMAP" id="MF_01576">
    <property type="entry name" value="THF_DHG_CYH"/>
    <property type="match status" value="1"/>
</dbReference>
<evidence type="ECO:0000256" key="5">
    <source>
        <dbReference type="ARBA" id="ARBA00022857"/>
    </source>
</evidence>
<dbReference type="SUPFAM" id="SSF53223">
    <property type="entry name" value="Aminoacid dehydrogenase-like, N-terminal domain"/>
    <property type="match status" value="1"/>
</dbReference>
<dbReference type="PRINTS" id="PR00085">
    <property type="entry name" value="THFDHDRGNASE"/>
</dbReference>
<dbReference type="InterPro" id="IPR020630">
    <property type="entry name" value="THF_DH/CycHdrlase_cat_dom"/>
</dbReference>
<evidence type="ECO:0000256" key="2">
    <source>
        <dbReference type="ARBA" id="ARBA00022563"/>
    </source>
</evidence>
<dbReference type="Gene3D" id="3.40.50.720">
    <property type="entry name" value="NAD(P)-binding Rossmann-like Domain"/>
    <property type="match status" value="1"/>
</dbReference>
<dbReference type="GO" id="GO:0009086">
    <property type="term" value="P:methionine biosynthetic process"/>
    <property type="evidence" value="ECO:0007669"/>
    <property type="project" value="UniProtKB-KW"/>
</dbReference>
<dbReference type="STRING" id="1817821.A2717_02955"/>
<dbReference type="GO" id="GO:0004488">
    <property type="term" value="F:methylenetetrahydrofolate dehydrogenase (NADP+) activity"/>
    <property type="evidence" value="ECO:0007669"/>
    <property type="project" value="UniProtKB-UniRule"/>
</dbReference>
<dbReference type="GO" id="GO:0000105">
    <property type="term" value="P:L-histidine biosynthetic process"/>
    <property type="evidence" value="ECO:0007669"/>
    <property type="project" value="UniProtKB-KW"/>
</dbReference>
<evidence type="ECO:0000256" key="9">
    <source>
        <dbReference type="HAMAP-Rule" id="MF_01576"/>
    </source>
</evidence>
<dbReference type="EC" id="3.5.4.9" evidence="9"/>
<dbReference type="UniPathway" id="UPA00193"/>
<dbReference type="AlphaFoldDB" id="A0A1F5N7D2"/>
<comment type="pathway">
    <text evidence="1 9">One-carbon metabolism; tetrahydrofolate interconversion.</text>
</comment>
<dbReference type="Gene3D" id="3.40.50.10860">
    <property type="entry name" value="Leucine Dehydrogenase, chain A, domain 1"/>
    <property type="match status" value="1"/>
</dbReference>
<dbReference type="InterPro" id="IPR000672">
    <property type="entry name" value="THF_DH/CycHdrlase"/>
</dbReference>
<evidence type="ECO:0000256" key="3">
    <source>
        <dbReference type="ARBA" id="ARBA00022755"/>
    </source>
</evidence>
<comment type="caution">
    <text evidence="9">Lacks conserved residue(s) required for the propagation of feature annotation.</text>
</comment>
<dbReference type="Proteomes" id="UP000177610">
    <property type="component" value="Unassembled WGS sequence"/>
</dbReference>
<keyword evidence="6 9" id="KW-0560">Oxidoreductase</keyword>
<reference evidence="12 13" key="1">
    <citation type="journal article" date="2016" name="Nat. Commun.">
        <title>Thousands of microbial genomes shed light on interconnected biogeochemical processes in an aquifer system.</title>
        <authorList>
            <person name="Anantharaman K."/>
            <person name="Brown C.T."/>
            <person name="Hug L.A."/>
            <person name="Sharon I."/>
            <person name="Castelle C.J."/>
            <person name="Probst A.J."/>
            <person name="Thomas B.C."/>
            <person name="Singh A."/>
            <person name="Wilkins M.J."/>
            <person name="Karaoz U."/>
            <person name="Brodie E.L."/>
            <person name="Williams K.H."/>
            <person name="Hubbard S.S."/>
            <person name="Banfield J.F."/>
        </authorList>
    </citation>
    <scope>NUCLEOTIDE SEQUENCE [LARGE SCALE GENOMIC DNA]</scope>
</reference>
<keyword evidence="4 9" id="KW-0378">Hydrolase</keyword>
<dbReference type="SUPFAM" id="SSF51735">
    <property type="entry name" value="NAD(P)-binding Rossmann-fold domains"/>
    <property type="match status" value="1"/>
</dbReference>
<proteinExistence type="inferred from homology"/>
<dbReference type="GO" id="GO:0035999">
    <property type="term" value="P:tetrahydrofolate interconversion"/>
    <property type="evidence" value="ECO:0007669"/>
    <property type="project" value="UniProtKB-UniRule"/>
</dbReference>
<dbReference type="InterPro" id="IPR020867">
    <property type="entry name" value="THF_DH/CycHdrlase_CS"/>
</dbReference>
<dbReference type="Pfam" id="PF00763">
    <property type="entry name" value="THF_DHG_CYH"/>
    <property type="match status" value="1"/>
</dbReference>
<comment type="subunit">
    <text evidence="9">Homodimer.</text>
</comment>
<dbReference type="InterPro" id="IPR036291">
    <property type="entry name" value="NAD(P)-bd_dom_sf"/>
</dbReference>
<keyword evidence="8 9" id="KW-0511">Multifunctional enzyme</keyword>
<dbReference type="GO" id="GO:0004477">
    <property type="term" value="F:methenyltetrahydrofolate cyclohydrolase activity"/>
    <property type="evidence" value="ECO:0007669"/>
    <property type="project" value="UniProtKB-UniRule"/>
</dbReference>
<dbReference type="GO" id="GO:0005829">
    <property type="term" value="C:cytosol"/>
    <property type="evidence" value="ECO:0007669"/>
    <property type="project" value="TreeGrafter"/>
</dbReference>
<organism evidence="12 13">
    <name type="scientific">Candidatus Doudnabacteria bacterium RIFCSPHIGHO2_01_FULL_41_86</name>
    <dbReference type="NCBI Taxonomy" id="1817821"/>
    <lineage>
        <taxon>Bacteria</taxon>
        <taxon>Candidatus Doudnaibacteriota</taxon>
    </lineage>
</organism>